<sequence>MQAIRIALIGDVMLGRLVNRILRETSPAYPWGDVLPVLLAADARIANLECVLADTGEPWPGKRFVFRSDRKNVVVLETAQLTAASLANNHVLDFGDRALSEMLEALDRAGIARAGAGHDLAEARRPARFAVGGLSCALIAVTDNEPEWEARPGLPGIFYVPCDPADPRFHDLGELVRETAQRVDAVIVSYHWGPNWGERPLPEHVRAGRTLLEAGARIVYGHSAHITRGVEFYQGGAILYSCGDFVDDYAVDEVERNDESFVFIVMLDGNAVREIQLVPTVIVDFQARRSDPLRAARQCERMRRLCAELGTRAEFANGGLRLLP</sequence>
<evidence type="ECO:0000313" key="3">
    <source>
        <dbReference type="EMBL" id="ACM06071.1"/>
    </source>
</evidence>
<protein>
    <submittedName>
        <fullName evidence="3">Putative poly-gamma-glutamate biosynthesis enzyme</fullName>
    </submittedName>
</protein>
<dbReference type="EMBL" id="CP001275">
    <property type="protein sequence ID" value="ACM06071.1"/>
    <property type="molecule type" value="Genomic_DNA"/>
</dbReference>
<dbReference type="Proteomes" id="UP000000447">
    <property type="component" value="Chromosome"/>
</dbReference>
<feature type="domain" description="Capsule synthesis protein CapA" evidence="2">
    <location>
        <begin position="5"/>
        <end position="249"/>
    </location>
</feature>
<organism evidence="3 4">
    <name type="scientific">Thermomicrobium roseum (strain ATCC 27502 / DSM 5159 / P-2)</name>
    <dbReference type="NCBI Taxonomy" id="309801"/>
    <lineage>
        <taxon>Bacteria</taxon>
        <taxon>Pseudomonadati</taxon>
        <taxon>Thermomicrobiota</taxon>
        <taxon>Thermomicrobia</taxon>
        <taxon>Thermomicrobiales</taxon>
        <taxon>Thermomicrobiaceae</taxon>
        <taxon>Thermomicrobium</taxon>
    </lineage>
</organism>
<comment type="similarity">
    <text evidence="1">Belongs to the CapA family.</text>
</comment>
<evidence type="ECO:0000259" key="2">
    <source>
        <dbReference type="SMART" id="SM00854"/>
    </source>
</evidence>
<dbReference type="HOGENOM" id="CLU_038823_2_2_0"/>
<dbReference type="OrthoDB" id="9810906at2"/>
<dbReference type="KEGG" id="tro:trd_1417"/>
<dbReference type="SUPFAM" id="SSF56300">
    <property type="entry name" value="Metallo-dependent phosphatases"/>
    <property type="match status" value="1"/>
</dbReference>
<dbReference type="Gene3D" id="3.60.21.10">
    <property type="match status" value="1"/>
</dbReference>
<dbReference type="PANTHER" id="PTHR33393">
    <property type="entry name" value="POLYGLUTAMINE SYNTHESIS ACCESSORY PROTEIN RV0574C-RELATED"/>
    <property type="match status" value="1"/>
</dbReference>
<proteinExistence type="inferred from homology"/>
<accession>B9L2L5</accession>
<dbReference type="InterPro" id="IPR029052">
    <property type="entry name" value="Metallo-depent_PP-like"/>
</dbReference>
<dbReference type="Pfam" id="PF09587">
    <property type="entry name" value="PGA_cap"/>
    <property type="match status" value="1"/>
</dbReference>
<keyword evidence="4" id="KW-1185">Reference proteome</keyword>
<dbReference type="AlphaFoldDB" id="B9L2L5"/>
<dbReference type="InterPro" id="IPR052169">
    <property type="entry name" value="CW_Biosynth-Accessory"/>
</dbReference>
<gene>
    <name evidence="3" type="ordered locus">trd_1417</name>
</gene>
<dbReference type="eggNOG" id="COG2843">
    <property type="taxonomic scope" value="Bacteria"/>
</dbReference>
<dbReference type="CDD" id="cd07381">
    <property type="entry name" value="MPP_CapA"/>
    <property type="match status" value="1"/>
</dbReference>
<reference evidence="3 4" key="1">
    <citation type="journal article" date="2009" name="PLoS ONE">
        <title>Complete genome sequence of the aerobic CO-oxidizing thermophile Thermomicrobium roseum.</title>
        <authorList>
            <person name="Wu D."/>
            <person name="Raymond J."/>
            <person name="Wu M."/>
            <person name="Chatterji S."/>
            <person name="Ren Q."/>
            <person name="Graham J.E."/>
            <person name="Bryant D.A."/>
            <person name="Robb F."/>
            <person name="Colman A."/>
            <person name="Tallon L.J."/>
            <person name="Badger J.H."/>
            <person name="Madupu R."/>
            <person name="Ward N.L."/>
            <person name="Eisen J.A."/>
        </authorList>
    </citation>
    <scope>NUCLEOTIDE SEQUENCE [LARGE SCALE GENOMIC DNA]</scope>
    <source>
        <strain evidence="4">ATCC 27502 / DSM 5159 / P-2</strain>
    </source>
</reference>
<evidence type="ECO:0000313" key="4">
    <source>
        <dbReference type="Proteomes" id="UP000000447"/>
    </source>
</evidence>
<name>B9L2L5_THERP</name>
<dbReference type="PANTHER" id="PTHR33393:SF11">
    <property type="entry name" value="POLYGLUTAMINE SYNTHESIS ACCESSORY PROTEIN RV0574C-RELATED"/>
    <property type="match status" value="1"/>
</dbReference>
<dbReference type="InterPro" id="IPR019079">
    <property type="entry name" value="Capsule_synth_CapA"/>
</dbReference>
<evidence type="ECO:0000256" key="1">
    <source>
        <dbReference type="ARBA" id="ARBA00005662"/>
    </source>
</evidence>
<dbReference type="STRING" id="309801.trd_1417"/>
<dbReference type="SMART" id="SM00854">
    <property type="entry name" value="PGA_cap"/>
    <property type="match status" value="1"/>
</dbReference>